<dbReference type="Gene3D" id="3.90.1200.10">
    <property type="match status" value="1"/>
</dbReference>
<accession>A0A365GZ67</accession>
<dbReference type="InterPro" id="IPR041726">
    <property type="entry name" value="ACAD10_11_N"/>
</dbReference>
<dbReference type="PANTHER" id="PTHR21310:SF57">
    <property type="entry name" value="BLR2944 PROTEIN"/>
    <property type="match status" value="1"/>
</dbReference>
<dbReference type="AlphaFoldDB" id="A0A365GZ67"/>
<dbReference type="GO" id="GO:0016740">
    <property type="term" value="F:transferase activity"/>
    <property type="evidence" value="ECO:0007669"/>
    <property type="project" value="UniProtKB-KW"/>
</dbReference>
<dbReference type="InterPro" id="IPR002575">
    <property type="entry name" value="Aminoglycoside_PTrfase"/>
</dbReference>
<dbReference type="InterPro" id="IPR051678">
    <property type="entry name" value="AGP_Transferase"/>
</dbReference>
<comment type="caution">
    <text evidence="2">The sequence shown here is derived from an EMBL/GenBank/DDBJ whole genome shotgun (WGS) entry which is preliminary data.</text>
</comment>
<reference evidence="2 3" key="1">
    <citation type="submission" date="2018-06" db="EMBL/GenBank/DDBJ databases">
        <title>Actinomadura craniellae sp. nov. isolated from marine sponge Craniella sp.</title>
        <authorList>
            <person name="Li L."/>
            <person name="Xu Q.H."/>
            <person name="Lin H.W."/>
            <person name="Lu Y.H."/>
        </authorList>
    </citation>
    <scope>NUCLEOTIDE SEQUENCE [LARGE SCALE GENOMIC DNA]</scope>
    <source>
        <strain evidence="2 3">LHW63021</strain>
    </source>
</reference>
<dbReference type="EMBL" id="QLYX01000015">
    <property type="protein sequence ID" value="RAY12117.1"/>
    <property type="molecule type" value="Genomic_DNA"/>
</dbReference>
<gene>
    <name evidence="2" type="ORF">DPM19_26800</name>
</gene>
<protein>
    <submittedName>
        <fullName evidence="2">Phosphotransferase family protein</fullName>
    </submittedName>
</protein>
<dbReference type="OrthoDB" id="3806873at2"/>
<evidence type="ECO:0000259" key="1">
    <source>
        <dbReference type="Pfam" id="PF01636"/>
    </source>
</evidence>
<proteinExistence type="predicted"/>
<dbReference type="InterPro" id="IPR011009">
    <property type="entry name" value="Kinase-like_dom_sf"/>
</dbReference>
<dbReference type="SUPFAM" id="SSF56112">
    <property type="entry name" value="Protein kinase-like (PK-like)"/>
    <property type="match status" value="1"/>
</dbReference>
<sequence length="291" mass="31258">MGASRHTFELTVRSGGTERRMVLQLDREGAPDGTIDVATQTALVRAAAGEGVPVAEVVAYDSAPAALGAPFALAAHVEGTTLPRTVLRDPAFAGTRRGFAAECGRILAALHRTPRAALPPLDAGDQLDHVVSWIDRIGDPLPAFELAIGWLRRNRPAPVPPAVVHGDFRLGNLIMGPDGVRAVLDWEMAHLGDPAEDLAWLTLRPWRFRGSGEVGGMGDRADLLAAYEAAAGTPPDPARFHWWEVLGMLKWGLICQRQARTHLDGVARSVELAAIGRRVCETEYDLLGLIS</sequence>
<dbReference type="Proteomes" id="UP000251891">
    <property type="component" value="Unassembled WGS sequence"/>
</dbReference>
<keyword evidence="3" id="KW-1185">Reference proteome</keyword>
<dbReference type="CDD" id="cd05154">
    <property type="entry name" value="ACAD10_11_N-like"/>
    <property type="match status" value="1"/>
</dbReference>
<dbReference type="Gene3D" id="3.30.200.20">
    <property type="entry name" value="Phosphorylase Kinase, domain 1"/>
    <property type="match status" value="1"/>
</dbReference>
<organism evidence="2 3">
    <name type="scientific">Actinomadura craniellae</name>
    <dbReference type="NCBI Taxonomy" id="2231787"/>
    <lineage>
        <taxon>Bacteria</taxon>
        <taxon>Bacillati</taxon>
        <taxon>Actinomycetota</taxon>
        <taxon>Actinomycetes</taxon>
        <taxon>Streptosporangiales</taxon>
        <taxon>Thermomonosporaceae</taxon>
        <taxon>Actinomadura</taxon>
    </lineage>
</organism>
<feature type="domain" description="Aminoglycoside phosphotransferase" evidence="1">
    <location>
        <begin position="11"/>
        <end position="231"/>
    </location>
</feature>
<name>A0A365GZ67_9ACTN</name>
<dbReference type="Pfam" id="PF01636">
    <property type="entry name" value="APH"/>
    <property type="match status" value="1"/>
</dbReference>
<evidence type="ECO:0000313" key="3">
    <source>
        <dbReference type="Proteomes" id="UP000251891"/>
    </source>
</evidence>
<dbReference type="PANTHER" id="PTHR21310">
    <property type="entry name" value="AMINOGLYCOSIDE PHOSPHOTRANSFERASE-RELATED-RELATED"/>
    <property type="match status" value="1"/>
</dbReference>
<keyword evidence="2" id="KW-0808">Transferase</keyword>
<evidence type="ECO:0000313" key="2">
    <source>
        <dbReference type="EMBL" id="RAY12117.1"/>
    </source>
</evidence>